<name>K4JNI3_9CAUD</name>
<reference evidence="3 4" key="1">
    <citation type="journal article" date="2012" name="BMC Genomics">
        <title>The Caulobacter crescentus phage phiCbK: genomics of a canonical phage.</title>
        <authorList>
            <person name="Gill J.J."/>
            <person name="Berry J.D."/>
            <person name="Russell W.K."/>
            <person name="Lessor L."/>
            <person name="Escobar Garcia D.A."/>
            <person name="Hernandez D."/>
            <person name="Kane A."/>
            <person name="Keene J."/>
            <person name="Maddox M."/>
            <person name="Martin R."/>
            <person name="Mohan S."/>
            <person name="Thorn A.M."/>
            <person name="Russell D.H."/>
            <person name="Young R."/>
        </authorList>
    </citation>
    <scope>NUCLEOTIDE SEQUENCE [LARGE SCALE GENOMIC DNA]</scope>
</reference>
<feature type="transmembrane region" description="Helical" evidence="2">
    <location>
        <begin position="83"/>
        <end position="104"/>
    </location>
</feature>
<evidence type="ECO:0000313" key="4">
    <source>
        <dbReference type="Proteomes" id="UP000000461"/>
    </source>
</evidence>
<evidence type="ECO:0000256" key="2">
    <source>
        <dbReference type="SAM" id="Phobius"/>
    </source>
</evidence>
<protein>
    <submittedName>
        <fullName evidence="3">Uncharacterized protein</fullName>
    </submittedName>
</protein>
<keyword evidence="2" id="KW-0812">Transmembrane</keyword>
<proteinExistence type="predicted"/>
<dbReference type="Proteomes" id="UP000000461">
    <property type="component" value="Segment"/>
</dbReference>
<accession>K4JNI3</accession>
<dbReference type="EMBL" id="JX100814">
    <property type="protein sequence ID" value="AFU86566.1"/>
    <property type="molecule type" value="Genomic_DNA"/>
</dbReference>
<dbReference type="KEGG" id="vg:13996151"/>
<organism evidence="3 4">
    <name type="scientific">Caulobacter phage CcrRogue</name>
    <dbReference type="NCBI Taxonomy" id="2927986"/>
    <lineage>
        <taxon>Viruses</taxon>
        <taxon>Duplodnaviria</taxon>
        <taxon>Heunggongvirae</taxon>
        <taxon>Uroviricota</taxon>
        <taxon>Caudoviricetes</taxon>
        <taxon>Jeanschmidtviridae</taxon>
        <taxon>Poindextervirus</taxon>
        <taxon>Poindextervirus rogue</taxon>
    </lineage>
</organism>
<keyword evidence="2" id="KW-1133">Transmembrane helix</keyword>
<evidence type="ECO:0000256" key="1">
    <source>
        <dbReference type="SAM" id="Coils"/>
    </source>
</evidence>
<dbReference type="OrthoDB" id="37709at10239"/>
<gene>
    <name evidence="3" type="ORF">CcrRogue_gp084</name>
</gene>
<sequence length="107" mass="12295">MHMRTREDMAEVKEKVKTIASSQERFERDVWREMDIRHAETKEQLAAIKNQTADRIDEIEAKVNTIREERIAEKAQWRGPEKVIAGIVALAGGVTAIGVLWSIFKPH</sequence>
<keyword evidence="2" id="KW-0472">Membrane</keyword>
<evidence type="ECO:0000313" key="3">
    <source>
        <dbReference type="EMBL" id="AFU86566.1"/>
    </source>
</evidence>
<keyword evidence="4" id="KW-1185">Reference proteome</keyword>
<keyword evidence="1" id="KW-0175">Coiled coil</keyword>
<feature type="coiled-coil region" evidence="1">
    <location>
        <begin position="42"/>
        <end position="76"/>
    </location>
</feature>